<protein>
    <submittedName>
        <fullName evidence="1">T9SS type A sorting domain-containing protein</fullName>
    </submittedName>
</protein>
<dbReference type="EMBL" id="CP094534">
    <property type="protein sequence ID" value="UOE35448.1"/>
    <property type="molecule type" value="Genomic_DNA"/>
</dbReference>
<dbReference type="Gene3D" id="2.40.128.720">
    <property type="match status" value="2"/>
</dbReference>
<dbReference type="NCBIfam" id="TIGR04183">
    <property type="entry name" value="Por_Secre_tail"/>
    <property type="match status" value="1"/>
</dbReference>
<dbReference type="Proteomes" id="UP000831390">
    <property type="component" value="Chromosome"/>
</dbReference>
<proteinExistence type="predicted"/>
<evidence type="ECO:0000313" key="1">
    <source>
        <dbReference type="EMBL" id="UOE35448.1"/>
    </source>
</evidence>
<gene>
    <name evidence="1" type="ORF">MTP16_07305</name>
</gene>
<reference evidence="1 2" key="1">
    <citation type="submission" date="2022-03" db="EMBL/GenBank/DDBJ databases">
        <title>Hymenobactersp. isolated from the air.</title>
        <authorList>
            <person name="Won M."/>
            <person name="Kwon S.-W."/>
        </authorList>
    </citation>
    <scope>NUCLEOTIDE SEQUENCE [LARGE SCALE GENOMIC DNA]</scope>
    <source>
        <strain evidence="1 2">KACC 22596</strain>
    </source>
</reference>
<organism evidence="1 2">
    <name type="scientific">Hymenobacter monticola</name>
    <dbReference type="NCBI Taxonomy" id="1705399"/>
    <lineage>
        <taxon>Bacteria</taxon>
        <taxon>Pseudomonadati</taxon>
        <taxon>Bacteroidota</taxon>
        <taxon>Cytophagia</taxon>
        <taxon>Cytophagales</taxon>
        <taxon>Hymenobacteraceae</taxon>
        <taxon>Hymenobacter</taxon>
    </lineage>
</organism>
<accession>A0ABY4B8H2</accession>
<evidence type="ECO:0000313" key="2">
    <source>
        <dbReference type="Proteomes" id="UP000831390"/>
    </source>
</evidence>
<name>A0ABY4B8H2_9BACT</name>
<sequence length="407" mass="44830">MTSLLAQPAAAQLRQHREPQAATLPAPAQRLASNTNFRQLTALKQQYRGGTWLDTLRYTYSRFTALNKPLRELRENAPTRGAALRALRQESYQYNAAGKLTSDSTFAYTNGMLNTTATQAYNYTYDAQGNLLQELHSLRLNGTWRPYGRTTYTYNAQGQNIRILDESYFGSSFLADDQELFTYNAQGQVTVDEFQLADISGTNFSPFQRNLFTYNAAGLRLTDTQQGYTNGTYVNAYRVTNTYTATPIGVPAATQLASYVVERASGATAWAPYSQGIETYDADGNLTTDLYQVYSNGAYANDYRYVYTYQRVLATTPAKSLQAGLVVSPNPSPAAQPMRLHYTLPATAAISVTVFDGLGRVLLNQTAGVQTAGEHTLQLAQLPQAPGIYTVRLTAGTQSQSVKLVVK</sequence>
<keyword evidence="2" id="KW-1185">Reference proteome</keyword>
<dbReference type="InterPro" id="IPR026444">
    <property type="entry name" value="Secre_tail"/>
</dbReference>
<dbReference type="RefSeq" id="WP_243517433.1">
    <property type="nucleotide sequence ID" value="NZ_CP094534.1"/>
</dbReference>